<keyword evidence="3" id="KW-0547">Nucleotide-binding</keyword>
<evidence type="ECO:0000256" key="2">
    <source>
        <dbReference type="ARBA" id="ARBA00022679"/>
    </source>
</evidence>
<accession>A0A7J6X655</accession>
<feature type="region of interest" description="Disordered" evidence="6">
    <location>
        <begin position="1"/>
        <end position="62"/>
    </location>
</feature>
<dbReference type="GO" id="GO:0061631">
    <property type="term" value="F:ubiquitin conjugating enzyme activity"/>
    <property type="evidence" value="ECO:0007669"/>
    <property type="project" value="UniProtKB-EC"/>
</dbReference>
<evidence type="ECO:0000256" key="4">
    <source>
        <dbReference type="ARBA" id="ARBA00022786"/>
    </source>
</evidence>
<proteinExistence type="predicted"/>
<dbReference type="PANTHER" id="PTHR46116:SF41">
    <property type="entry name" value="UBIQUITIN-CONJUGATING ENZYME E2 25-RELATED"/>
    <property type="match status" value="1"/>
</dbReference>
<dbReference type="Pfam" id="PF00179">
    <property type="entry name" value="UQ_con"/>
    <property type="match status" value="1"/>
</dbReference>
<keyword evidence="5" id="KW-0067">ATP-binding</keyword>
<dbReference type="InterPro" id="IPR000608">
    <property type="entry name" value="UBC"/>
</dbReference>
<evidence type="ECO:0000259" key="7">
    <source>
        <dbReference type="PROSITE" id="PS50127"/>
    </source>
</evidence>
<keyword evidence="2" id="KW-0808">Transferase</keyword>
<keyword evidence="9" id="KW-1185">Reference proteome</keyword>
<dbReference type="FunFam" id="3.10.110.10:FF:000028">
    <property type="entry name" value="Probable ubiquitin-conjugating enzyme E2 23"/>
    <property type="match status" value="1"/>
</dbReference>
<protein>
    <recommendedName>
        <fullName evidence="1">E2 ubiquitin-conjugating enzyme</fullName>
        <ecNumber evidence="1">2.3.2.23</ecNumber>
    </recommendedName>
</protein>
<feature type="domain" description="UBC core" evidence="7">
    <location>
        <begin position="163"/>
        <end position="323"/>
    </location>
</feature>
<evidence type="ECO:0000256" key="6">
    <source>
        <dbReference type="SAM" id="MobiDB-lite"/>
    </source>
</evidence>
<dbReference type="InterPro" id="IPR016135">
    <property type="entry name" value="UBQ-conjugating_enzyme/RWD"/>
</dbReference>
<dbReference type="EC" id="2.3.2.23" evidence="1"/>
<reference evidence="8 9" key="1">
    <citation type="submission" date="2020-06" db="EMBL/GenBank/DDBJ databases">
        <title>Transcriptomic and genomic resources for Thalictrum thalictroides and T. hernandezii: Facilitating candidate gene discovery in an emerging model plant lineage.</title>
        <authorList>
            <person name="Arias T."/>
            <person name="Riano-Pachon D.M."/>
            <person name="Di Stilio V.S."/>
        </authorList>
    </citation>
    <scope>NUCLEOTIDE SEQUENCE [LARGE SCALE GENOMIC DNA]</scope>
    <source>
        <strain evidence="9">cv. WT478/WT964</strain>
        <tissue evidence="8">Leaves</tissue>
    </source>
</reference>
<gene>
    <name evidence="8" type="ORF">FRX31_005249</name>
</gene>
<evidence type="ECO:0000256" key="5">
    <source>
        <dbReference type="ARBA" id="ARBA00022840"/>
    </source>
</evidence>
<keyword evidence="4" id="KW-0833">Ubl conjugation pathway</keyword>
<dbReference type="Gene3D" id="3.10.110.10">
    <property type="entry name" value="Ubiquitin Conjugating Enzyme"/>
    <property type="match status" value="1"/>
</dbReference>
<evidence type="ECO:0000313" key="8">
    <source>
        <dbReference type="EMBL" id="KAF5205164.1"/>
    </source>
</evidence>
<dbReference type="GO" id="GO:0005524">
    <property type="term" value="F:ATP binding"/>
    <property type="evidence" value="ECO:0007669"/>
    <property type="project" value="UniProtKB-KW"/>
</dbReference>
<dbReference type="PROSITE" id="PS50127">
    <property type="entry name" value="UBC_2"/>
    <property type="match status" value="1"/>
</dbReference>
<dbReference type="Proteomes" id="UP000554482">
    <property type="component" value="Unassembled WGS sequence"/>
</dbReference>
<dbReference type="EMBL" id="JABWDY010004458">
    <property type="protein sequence ID" value="KAF5205164.1"/>
    <property type="molecule type" value="Genomic_DNA"/>
</dbReference>
<evidence type="ECO:0000256" key="1">
    <source>
        <dbReference type="ARBA" id="ARBA00012486"/>
    </source>
</evidence>
<comment type="caution">
    <text evidence="8">The sequence shown here is derived from an EMBL/GenBank/DDBJ whole genome shotgun (WGS) entry which is preliminary data.</text>
</comment>
<sequence length="429" mass="47749">METVSSDSGSNKKLKYSEDTLSSDQVITTASDPDLVNDDPMDLPNDSEPESESSDNLDDASSYYDEDFSYYDETLSLQAQFDAADLPPGVEASVPWLELPDKTKNLGNVSHHLNSTSSSSVGSGEEDHVLEKYAQFKSFDTVQDFSDHHYVKVASGSNKPGKGWAKTIQNEWKILEQNLPETIFVRVYEERMDLLRAAIIGASGTPYHDGLFFFDAFFPPQYPNVPPHVFYHSGGLRLNPNLYNCGKVCLSLLGTWSGGKDENWISGKSTMLQVLLSIQALVLNAKPYFNEPGYERSAGQAHGEKQAKSYNENTFVLSCKTMQYTLRSPPKHFEDLVAGHFRVRAHAILEACKEYVKGHEVGSLPEGETEEEEEKQEITNDMISGRKNFALNLRTIVGSLIPAFISNGAKDCEKYLPLADINRTAPLKM</sequence>
<name>A0A7J6X655_THATH</name>
<dbReference type="OrthoDB" id="47801at2759"/>
<evidence type="ECO:0000313" key="9">
    <source>
        <dbReference type="Proteomes" id="UP000554482"/>
    </source>
</evidence>
<feature type="compositionally biased region" description="Acidic residues" evidence="6">
    <location>
        <begin position="35"/>
        <end position="62"/>
    </location>
</feature>
<dbReference type="PANTHER" id="PTHR46116">
    <property type="entry name" value="(E3-INDEPENDENT) E2 UBIQUITIN-CONJUGATING ENZYME"/>
    <property type="match status" value="1"/>
</dbReference>
<dbReference type="CDD" id="cd23837">
    <property type="entry name" value="UBCc_UBE2O"/>
    <property type="match status" value="1"/>
</dbReference>
<dbReference type="AlphaFoldDB" id="A0A7J6X655"/>
<dbReference type="SMART" id="SM00212">
    <property type="entry name" value="UBCc"/>
    <property type="match status" value="1"/>
</dbReference>
<organism evidence="8 9">
    <name type="scientific">Thalictrum thalictroides</name>
    <name type="common">Rue-anemone</name>
    <name type="synonym">Anemone thalictroides</name>
    <dbReference type="NCBI Taxonomy" id="46969"/>
    <lineage>
        <taxon>Eukaryota</taxon>
        <taxon>Viridiplantae</taxon>
        <taxon>Streptophyta</taxon>
        <taxon>Embryophyta</taxon>
        <taxon>Tracheophyta</taxon>
        <taxon>Spermatophyta</taxon>
        <taxon>Magnoliopsida</taxon>
        <taxon>Ranunculales</taxon>
        <taxon>Ranunculaceae</taxon>
        <taxon>Thalictroideae</taxon>
        <taxon>Thalictrum</taxon>
    </lineage>
</organism>
<evidence type="ECO:0000256" key="3">
    <source>
        <dbReference type="ARBA" id="ARBA00022741"/>
    </source>
</evidence>
<feature type="compositionally biased region" description="Polar residues" evidence="6">
    <location>
        <begin position="1"/>
        <end position="11"/>
    </location>
</feature>
<feature type="compositionally biased region" description="Polar residues" evidence="6">
    <location>
        <begin position="19"/>
        <end position="31"/>
    </location>
</feature>
<dbReference type="SUPFAM" id="SSF54495">
    <property type="entry name" value="UBC-like"/>
    <property type="match status" value="1"/>
</dbReference>